<dbReference type="AlphaFoldDB" id="A0A0S6UBK5"/>
<dbReference type="GO" id="GO:0005737">
    <property type="term" value="C:cytoplasm"/>
    <property type="evidence" value="ECO:0007669"/>
    <property type="project" value="InterPro"/>
</dbReference>
<keyword evidence="8" id="KW-0521">NADP</keyword>
<keyword evidence="2 7" id="KW-0285">Flavoprotein</keyword>
<dbReference type="NCBIfam" id="TIGR01292">
    <property type="entry name" value="TRX_reduct"/>
    <property type="match status" value="1"/>
</dbReference>
<dbReference type="Proteomes" id="UP000063718">
    <property type="component" value="Unassembled WGS sequence"/>
</dbReference>
<feature type="domain" description="FAD/NAD(P)-binding" evidence="9">
    <location>
        <begin position="3"/>
        <end position="290"/>
    </location>
</feature>
<dbReference type="PROSITE" id="PS00573">
    <property type="entry name" value="PYRIDINE_REDOX_2"/>
    <property type="match status" value="1"/>
</dbReference>
<keyword evidence="6 7" id="KW-0676">Redox-active center</keyword>
<dbReference type="Gene3D" id="3.50.50.60">
    <property type="entry name" value="FAD/NAD(P)-binding domain"/>
    <property type="match status" value="2"/>
</dbReference>
<evidence type="ECO:0000256" key="4">
    <source>
        <dbReference type="ARBA" id="ARBA00023002"/>
    </source>
</evidence>
<evidence type="ECO:0000256" key="3">
    <source>
        <dbReference type="ARBA" id="ARBA00022827"/>
    </source>
</evidence>
<comment type="similarity">
    <text evidence="1 7">Belongs to the class-II pyridine nucleotide-disulfide oxidoreductase family.</text>
</comment>
<evidence type="ECO:0000259" key="9">
    <source>
        <dbReference type="Pfam" id="PF07992"/>
    </source>
</evidence>
<name>A0A0S6UBK5_NEOTH</name>
<accession>A0A0S6UBK5</accession>
<evidence type="ECO:0000256" key="1">
    <source>
        <dbReference type="ARBA" id="ARBA00009333"/>
    </source>
</evidence>
<dbReference type="GO" id="GO:0019430">
    <property type="term" value="P:removal of superoxide radicals"/>
    <property type="evidence" value="ECO:0007669"/>
    <property type="project" value="UniProtKB-UniRule"/>
</dbReference>
<dbReference type="InterPro" id="IPR005982">
    <property type="entry name" value="Thioredox_Rdtase"/>
</dbReference>
<dbReference type="EC" id="1.8.1.9" evidence="7"/>
<sequence>MVYDLMIIGGGPAGLTAALYGARGGLNTILLEMGAPGGQAGQTDRIENYPGFPDGITGIDLAMKFAEQAQRFGARLEMTTVREVDFSGANKKVITSNGEYEARAVIIASGAHPRPLGVPGEAELRGRGVSYCATCDGAFFRDKKVAVVGGGDSAVEEALFLTRFASQVTIIHRREALRATRVIQDRARDNPKISFQWNTVVNAIQGKDKVSSLQLKDVRTGALREEPFDGVFIFIGLEPNTDFLGGALTLDPDGYIVTREDLATSIPGVFAAGDVRAKNFRQVSTAVGDGAVAAMAAERYLANL</sequence>
<evidence type="ECO:0000256" key="2">
    <source>
        <dbReference type="ARBA" id="ARBA00022630"/>
    </source>
</evidence>
<keyword evidence="3 7" id="KW-0274">FAD</keyword>
<dbReference type="InterPro" id="IPR050097">
    <property type="entry name" value="Ferredoxin-NADP_redctase_2"/>
</dbReference>
<dbReference type="RefSeq" id="WP_025773558.1">
    <property type="nucleotide sequence ID" value="NZ_DF238840.1"/>
</dbReference>
<comment type="catalytic activity">
    <reaction evidence="7">
        <text>[thioredoxin]-dithiol + NADP(+) = [thioredoxin]-disulfide + NADPH + H(+)</text>
        <dbReference type="Rhea" id="RHEA:20345"/>
        <dbReference type="Rhea" id="RHEA-COMP:10698"/>
        <dbReference type="Rhea" id="RHEA-COMP:10700"/>
        <dbReference type="ChEBI" id="CHEBI:15378"/>
        <dbReference type="ChEBI" id="CHEBI:29950"/>
        <dbReference type="ChEBI" id="CHEBI:50058"/>
        <dbReference type="ChEBI" id="CHEBI:57783"/>
        <dbReference type="ChEBI" id="CHEBI:58349"/>
        <dbReference type="EC" id="1.8.1.9"/>
    </reaction>
</comment>
<evidence type="ECO:0000256" key="5">
    <source>
        <dbReference type="ARBA" id="ARBA00023157"/>
    </source>
</evidence>
<evidence type="ECO:0000256" key="6">
    <source>
        <dbReference type="ARBA" id="ARBA00023284"/>
    </source>
</evidence>
<evidence type="ECO:0000313" key="10">
    <source>
        <dbReference type="EMBL" id="GAF25652.1"/>
    </source>
</evidence>
<evidence type="ECO:0000256" key="7">
    <source>
        <dbReference type="RuleBase" id="RU003880"/>
    </source>
</evidence>
<comment type="subunit">
    <text evidence="7">Homodimer.</text>
</comment>
<dbReference type="Pfam" id="PF07992">
    <property type="entry name" value="Pyr_redox_2"/>
    <property type="match status" value="1"/>
</dbReference>
<dbReference type="PRINTS" id="PR00368">
    <property type="entry name" value="FADPNR"/>
</dbReference>
<dbReference type="InterPro" id="IPR036188">
    <property type="entry name" value="FAD/NAD-bd_sf"/>
</dbReference>
<keyword evidence="5" id="KW-1015">Disulfide bond</keyword>
<dbReference type="InterPro" id="IPR008255">
    <property type="entry name" value="Pyr_nucl-diS_OxRdtase_2_AS"/>
</dbReference>
<dbReference type="SUPFAM" id="SSF51905">
    <property type="entry name" value="FAD/NAD(P)-binding domain"/>
    <property type="match status" value="1"/>
</dbReference>
<dbReference type="PANTHER" id="PTHR48105">
    <property type="entry name" value="THIOREDOXIN REDUCTASE 1-RELATED-RELATED"/>
    <property type="match status" value="1"/>
</dbReference>
<proteinExistence type="inferred from homology"/>
<evidence type="ECO:0000256" key="8">
    <source>
        <dbReference type="RuleBase" id="RU003881"/>
    </source>
</evidence>
<dbReference type="PRINTS" id="PR00469">
    <property type="entry name" value="PNDRDTASEII"/>
</dbReference>
<comment type="cofactor">
    <cofactor evidence="8">
        <name>FAD</name>
        <dbReference type="ChEBI" id="CHEBI:57692"/>
    </cofactor>
    <text evidence="8">Binds 1 FAD per subunit.</text>
</comment>
<dbReference type="InterPro" id="IPR023753">
    <property type="entry name" value="FAD/NAD-binding_dom"/>
</dbReference>
<keyword evidence="4 7" id="KW-0560">Oxidoreductase</keyword>
<protein>
    <recommendedName>
        <fullName evidence="7">Thioredoxin reductase</fullName>
        <ecNumber evidence="7">1.8.1.9</ecNumber>
    </recommendedName>
</protein>
<organism evidence="10">
    <name type="scientific">Moorella thermoacetica Y72</name>
    <dbReference type="NCBI Taxonomy" id="1325331"/>
    <lineage>
        <taxon>Bacteria</taxon>
        <taxon>Bacillati</taxon>
        <taxon>Bacillota</taxon>
        <taxon>Clostridia</taxon>
        <taxon>Neomoorellales</taxon>
        <taxon>Neomoorellaceae</taxon>
        <taxon>Neomoorella</taxon>
    </lineage>
</organism>
<gene>
    <name evidence="10" type="ORF">MTY_0988</name>
</gene>
<dbReference type="GO" id="GO:0004791">
    <property type="term" value="F:thioredoxin-disulfide reductase (NADPH) activity"/>
    <property type="evidence" value="ECO:0007669"/>
    <property type="project" value="UniProtKB-UniRule"/>
</dbReference>
<dbReference type="EMBL" id="DF238840">
    <property type="protein sequence ID" value="GAF25652.1"/>
    <property type="molecule type" value="Genomic_DNA"/>
</dbReference>
<reference evidence="10" key="1">
    <citation type="journal article" date="2014" name="Gene">
        <title>Genome-guided analysis of transformation efficiency and carbon dioxide assimilation by Moorella thermoacetica Y72.</title>
        <authorList>
            <person name="Tsukahara K."/>
            <person name="Kita A."/>
            <person name="Nakashimada Y."/>
            <person name="Hoshino T."/>
            <person name="Murakami K."/>
        </authorList>
    </citation>
    <scope>NUCLEOTIDE SEQUENCE [LARGE SCALE GENOMIC DNA]</scope>
    <source>
        <strain evidence="10">Y72</strain>
    </source>
</reference>